<dbReference type="RefSeq" id="WP_117395596.1">
    <property type="nucleotide sequence ID" value="NZ_CP021330.1"/>
</dbReference>
<dbReference type="KEGG" id="mmyr:MXMO3_01730"/>
<dbReference type="Proteomes" id="UP000258927">
    <property type="component" value="Chromosome"/>
</dbReference>
<dbReference type="EMBL" id="CP021330">
    <property type="protein sequence ID" value="AVX04256.1"/>
    <property type="molecule type" value="Genomic_DNA"/>
</dbReference>
<name>A0A2R4MED8_9HYPH</name>
<proteinExistence type="predicted"/>
<dbReference type="AlphaFoldDB" id="A0A2R4MED8"/>
<evidence type="ECO:0000313" key="2">
    <source>
        <dbReference type="Proteomes" id="UP000258927"/>
    </source>
</evidence>
<sequence length="332" mass="37082">MANPGLTREQMQQAVDAYARNHGNITAAARDSDMPRSTFKDRLGRAHANGFLPNLTPAKPRIRVPARSTYVPQPASHGEAIRVMVFGCSHDSPLIPDKSRYLHMGRLASDLRPDYIVRLGDDCDLDSLSNYAVPGSADDFERPAFRREMESLEEAEAAFDKDAPDGSDIPRERLKGNHEYRADRFENNNPSAQGVFTGAIDQIYARFGWSVKQYKEWIFLGGVGFTHVPINAAGREYTGQNPSNMIANHSTFSVVWSHTHKGEFLNRPKIGIGNGIQVFNTGCSMPQGYIKKYAGVSTTGWTYRCNELTIRDGQIESARSWSMLELEEKYGD</sequence>
<evidence type="ECO:0008006" key="3">
    <source>
        <dbReference type="Google" id="ProtNLM"/>
    </source>
</evidence>
<dbReference type="InterPro" id="IPR029052">
    <property type="entry name" value="Metallo-depent_PP-like"/>
</dbReference>
<keyword evidence="2" id="KW-1185">Reference proteome</keyword>
<accession>A0A2R4MED8</accession>
<protein>
    <recommendedName>
        <fullName evidence="3">Calcineurin-like phosphoesterase domain-containing protein</fullName>
    </recommendedName>
</protein>
<reference evidence="1 2" key="1">
    <citation type="submission" date="2017-05" db="EMBL/GenBank/DDBJ databases">
        <title>Genome Analysis of Maritalea myrionectae HL2708#5.</title>
        <authorList>
            <consortium name="Cotde Inc.-PKNU"/>
            <person name="Jang D."/>
            <person name="Oh H.-M."/>
        </authorList>
    </citation>
    <scope>NUCLEOTIDE SEQUENCE [LARGE SCALE GENOMIC DNA]</scope>
    <source>
        <strain evidence="1 2">HL2708#5</strain>
    </source>
</reference>
<dbReference type="SUPFAM" id="SSF56300">
    <property type="entry name" value="Metallo-dependent phosphatases"/>
    <property type="match status" value="1"/>
</dbReference>
<evidence type="ECO:0000313" key="1">
    <source>
        <dbReference type="EMBL" id="AVX04256.1"/>
    </source>
</evidence>
<organism evidence="1 2">
    <name type="scientific">Maritalea myrionectae</name>
    <dbReference type="NCBI Taxonomy" id="454601"/>
    <lineage>
        <taxon>Bacteria</taxon>
        <taxon>Pseudomonadati</taxon>
        <taxon>Pseudomonadota</taxon>
        <taxon>Alphaproteobacteria</taxon>
        <taxon>Hyphomicrobiales</taxon>
        <taxon>Devosiaceae</taxon>
        <taxon>Maritalea</taxon>
    </lineage>
</organism>
<gene>
    <name evidence="1" type="ORF">MXMO3_01730</name>
</gene>